<keyword evidence="5" id="KW-0653">Protein transport</keyword>
<dbReference type="EMBL" id="CAJZBQ010000040">
    <property type="protein sequence ID" value="CAG9326532.1"/>
    <property type="molecule type" value="Genomic_DNA"/>
</dbReference>
<evidence type="ECO:0000256" key="2">
    <source>
        <dbReference type="ARBA" id="ARBA00022448"/>
    </source>
</evidence>
<dbReference type="PRINTS" id="PR00625">
    <property type="entry name" value="JDOMAIN"/>
</dbReference>
<proteinExistence type="predicted"/>
<sequence length="642" mass="73037">MSGFKGTFTKEEGGEKNLDYDDSAFYYFAGVVLIIVIIPTVYYFIKYQILGVETKESPIVTKKGTITHDCPCAICVQKRSVFKTPQKASRFGMAGFCHLLLIILLGYAIYVTAVNISNSPKGIKTFDPYEILEIEVGATDKQIRSAFRELSKKYHPDKNPGNNWAAGKYITITKAYETLTNELAKANYEKYGNPDGPSPAKVAIGLPMFLLKTENHVSILVVFFVIVVIIVPGSLYLWITTSKKVDKNGVLQDNMPMYLKLINENMNIKQCLLMIAISAEFHELPVPKSDAQELNKLRLKFLEYIPKKQNLNPKILKVLLLLLAHMNRKNLSDKAQKDLNMILTKAVNIIETMLDCAYIINSVPRAKKMSIHTFTLLIEVAQLITQGLWLHESNLLMLPHINDGNLKLFSKSKSKGKISDIDINNLSKFEKSLSEQQISDIKEVLNYLPKLKVEYSVFVDGEEEIADGDVITVKVVITREQLQENQFVGPIHAPRIPLSKYEKLWLLIVEPKFNKVLYMKSFFTNERVIEDKDFKVPLGPQGFNIGPGEHSWEIHVKSDSYYGLDVLEKLNFTVKKPEDAKREEYKVHPDDENIEKNATWLQSVMTGLQPEEESSEEENIPELEEIPEGKSEEVEDFELLEN</sequence>
<evidence type="ECO:0000256" key="9">
    <source>
        <dbReference type="SAM" id="MobiDB-lite"/>
    </source>
</evidence>
<evidence type="ECO:0000256" key="10">
    <source>
        <dbReference type="SAM" id="Phobius"/>
    </source>
</evidence>
<feature type="compositionally biased region" description="Acidic residues" evidence="9">
    <location>
        <begin position="633"/>
        <end position="642"/>
    </location>
</feature>
<dbReference type="Proteomes" id="UP001162131">
    <property type="component" value="Unassembled WGS sequence"/>
</dbReference>
<dbReference type="GO" id="GO:0006620">
    <property type="term" value="P:post-translational protein targeting to endoplasmic reticulum membrane"/>
    <property type="evidence" value="ECO:0007669"/>
    <property type="project" value="TreeGrafter"/>
</dbReference>
<keyword evidence="8" id="KW-0143">Chaperone</keyword>
<comment type="caution">
    <text evidence="12">The sequence shown here is derived from an EMBL/GenBank/DDBJ whole genome shotgun (WGS) entry which is preliminary data.</text>
</comment>
<dbReference type="PANTHER" id="PTHR24075:SF0">
    <property type="entry name" value="TRANSLOCATION PROTEIN SEC63 HOMOLOG"/>
    <property type="match status" value="1"/>
</dbReference>
<dbReference type="Gene3D" id="2.60.40.150">
    <property type="entry name" value="C2 domain"/>
    <property type="match status" value="1"/>
</dbReference>
<dbReference type="CDD" id="cd06257">
    <property type="entry name" value="DnaJ"/>
    <property type="match status" value="1"/>
</dbReference>
<feature type="domain" description="J" evidence="11">
    <location>
        <begin position="127"/>
        <end position="192"/>
    </location>
</feature>
<evidence type="ECO:0000256" key="3">
    <source>
        <dbReference type="ARBA" id="ARBA00022692"/>
    </source>
</evidence>
<name>A0AAU9JH18_9CILI</name>
<evidence type="ECO:0000256" key="6">
    <source>
        <dbReference type="ARBA" id="ARBA00022989"/>
    </source>
</evidence>
<evidence type="ECO:0000313" key="12">
    <source>
        <dbReference type="EMBL" id="CAG9326532.1"/>
    </source>
</evidence>
<dbReference type="GO" id="GO:0008320">
    <property type="term" value="F:protein transmembrane transporter activity"/>
    <property type="evidence" value="ECO:0007669"/>
    <property type="project" value="TreeGrafter"/>
</dbReference>
<feature type="transmembrane region" description="Helical" evidence="10">
    <location>
        <begin position="24"/>
        <end position="45"/>
    </location>
</feature>
<evidence type="ECO:0000256" key="1">
    <source>
        <dbReference type="ARBA" id="ARBA00004477"/>
    </source>
</evidence>
<keyword evidence="3 10" id="KW-0812">Transmembrane</keyword>
<dbReference type="Gene3D" id="1.10.287.110">
    <property type="entry name" value="DnaJ domain"/>
    <property type="match status" value="1"/>
</dbReference>
<dbReference type="GO" id="GO:0031207">
    <property type="term" value="C:Sec62/Sec63 complex"/>
    <property type="evidence" value="ECO:0007669"/>
    <property type="project" value="TreeGrafter"/>
</dbReference>
<reference evidence="12" key="1">
    <citation type="submission" date="2021-09" db="EMBL/GenBank/DDBJ databases">
        <authorList>
            <consortium name="AG Swart"/>
            <person name="Singh M."/>
            <person name="Singh A."/>
            <person name="Seah K."/>
            <person name="Emmerich C."/>
        </authorList>
    </citation>
    <scope>NUCLEOTIDE SEQUENCE</scope>
    <source>
        <strain evidence="12">ATCC30299</strain>
    </source>
</reference>
<organism evidence="12 13">
    <name type="scientific">Blepharisma stoltei</name>
    <dbReference type="NCBI Taxonomy" id="1481888"/>
    <lineage>
        <taxon>Eukaryota</taxon>
        <taxon>Sar</taxon>
        <taxon>Alveolata</taxon>
        <taxon>Ciliophora</taxon>
        <taxon>Postciliodesmatophora</taxon>
        <taxon>Heterotrichea</taxon>
        <taxon>Heterotrichida</taxon>
        <taxon>Blepharismidae</taxon>
        <taxon>Blepharisma</taxon>
    </lineage>
</organism>
<dbReference type="Gene3D" id="1.10.3380.10">
    <property type="entry name" value="Sec63 N-terminal domain-like domain"/>
    <property type="match status" value="1"/>
</dbReference>
<dbReference type="InterPro" id="IPR001623">
    <property type="entry name" value="DnaJ_domain"/>
</dbReference>
<dbReference type="SUPFAM" id="SSF46565">
    <property type="entry name" value="Chaperone J-domain"/>
    <property type="match status" value="1"/>
</dbReference>
<dbReference type="InterPro" id="IPR018253">
    <property type="entry name" value="DnaJ_domain_CS"/>
</dbReference>
<feature type="transmembrane region" description="Helical" evidence="10">
    <location>
        <begin position="217"/>
        <end position="239"/>
    </location>
</feature>
<keyword evidence="13" id="KW-1185">Reference proteome</keyword>
<evidence type="ECO:0000256" key="5">
    <source>
        <dbReference type="ARBA" id="ARBA00022927"/>
    </source>
</evidence>
<dbReference type="SMART" id="SM00973">
    <property type="entry name" value="Sec63"/>
    <property type="match status" value="1"/>
</dbReference>
<evidence type="ECO:0000256" key="7">
    <source>
        <dbReference type="ARBA" id="ARBA00023136"/>
    </source>
</evidence>
<feature type="compositionally biased region" description="Acidic residues" evidence="9">
    <location>
        <begin position="610"/>
        <end position="626"/>
    </location>
</feature>
<keyword evidence="4" id="KW-0256">Endoplasmic reticulum</keyword>
<keyword evidence="2" id="KW-0813">Transport</keyword>
<dbReference type="SMART" id="SM00271">
    <property type="entry name" value="DnaJ"/>
    <property type="match status" value="1"/>
</dbReference>
<dbReference type="InterPro" id="IPR014756">
    <property type="entry name" value="Ig_E-set"/>
</dbReference>
<dbReference type="SUPFAM" id="SSF158702">
    <property type="entry name" value="Sec63 N-terminal domain-like"/>
    <property type="match status" value="1"/>
</dbReference>
<dbReference type="GO" id="GO:0006614">
    <property type="term" value="P:SRP-dependent cotranslational protein targeting to membrane"/>
    <property type="evidence" value="ECO:0007669"/>
    <property type="project" value="TreeGrafter"/>
</dbReference>
<dbReference type="GO" id="GO:0003723">
    <property type="term" value="F:RNA binding"/>
    <property type="evidence" value="ECO:0007669"/>
    <property type="project" value="TreeGrafter"/>
</dbReference>
<dbReference type="PROSITE" id="PS50076">
    <property type="entry name" value="DNAJ_2"/>
    <property type="match status" value="1"/>
</dbReference>
<dbReference type="SUPFAM" id="SSF81296">
    <property type="entry name" value="E set domains"/>
    <property type="match status" value="1"/>
</dbReference>
<keyword evidence="7 10" id="KW-0472">Membrane</keyword>
<dbReference type="PROSITE" id="PS00636">
    <property type="entry name" value="DNAJ_1"/>
    <property type="match status" value="1"/>
</dbReference>
<accession>A0AAU9JH18</accession>
<gene>
    <name evidence="12" type="ORF">BSTOLATCC_MIC40957</name>
</gene>
<evidence type="ECO:0000256" key="8">
    <source>
        <dbReference type="ARBA" id="ARBA00023186"/>
    </source>
</evidence>
<dbReference type="InterPro" id="IPR035892">
    <property type="entry name" value="C2_domain_sf"/>
</dbReference>
<evidence type="ECO:0000256" key="4">
    <source>
        <dbReference type="ARBA" id="ARBA00022824"/>
    </source>
</evidence>
<feature type="region of interest" description="Disordered" evidence="9">
    <location>
        <begin position="605"/>
        <end position="642"/>
    </location>
</feature>
<protein>
    <recommendedName>
        <fullName evidence="11">J domain-containing protein</fullName>
    </recommendedName>
</protein>
<dbReference type="InterPro" id="IPR036869">
    <property type="entry name" value="J_dom_sf"/>
</dbReference>
<feature type="transmembrane region" description="Helical" evidence="10">
    <location>
        <begin position="88"/>
        <end position="110"/>
    </location>
</feature>
<keyword evidence="6 10" id="KW-1133">Transmembrane helix</keyword>
<dbReference type="PANTHER" id="PTHR24075">
    <property type="entry name" value="SEC63 DOMAIN-CONTAINING"/>
    <property type="match status" value="1"/>
</dbReference>
<dbReference type="InterPro" id="IPR004179">
    <property type="entry name" value="Sec63-dom"/>
</dbReference>
<dbReference type="Pfam" id="PF00226">
    <property type="entry name" value="DnaJ"/>
    <property type="match status" value="1"/>
</dbReference>
<comment type="subcellular location">
    <subcellularLocation>
        <location evidence="1">Endoplasmic reticulum membrane</location>
        <topology evidence="1">Multi-pass membrane protein</topology>
    </subcellularLocation>
</comment>
<evidence type="ECO:0000259" key="11">
    <source>
        <dbReference type="PROSITE" id="PS50076"/>
    </source>
</evidence>
<evidence type="ECO:0000313" key="13">
    <source>
        <dbReference type="Proteomes" id="UP001162131"/>
    </source>
</evidence>
<dbReference type="AlphaFoldDB" id="A0AAU9JH18"/>
<dbReference type="Pfam" id="PF02889">
    <property type="entry name" value="Sec63"/>
    <property type="match status" value="1"/>
</dbReference>